<name>A0AA42M8E8_ACIJO</name>
<evidence type="ECO:0000313" key="2">
    <source>
        <dbReference type="Proteomes" id="UP001160116"/>
    </source>
</evidence>
<proteinExistence type="predicted"/>
<evidence type="ECO:0000313" key="1">
    <source>
        <dbReference type="EMBL" id="MDH0825163.1"/>
    </source>
</evidence>
<dbReference type="AlphaFoldDB" id="A0AA42M8E8"/>
<dbReference type="EMBL" id="JAOCCL010000002">
    <property type="protein sequence ID" value="MDH0825163.1"/>
    <property type="molecule type" value="Genomic_DNA"/>
</dbReference>
<sequence length="65" mass="7655">MQQAIVGFHLDEEHHWVAELACGHTQHVRHTPPWQNRPWVQTEQGRQEKIGVLLNCKKCMENSQK</sequence>
<dbReference type="GeneID" id="56337578"/>
<dbReference type="Proteomes" id="UP001160116">
    <property type="component" value="Unassembled WGS sequence"/>
</dbReference>
<organism evidence="1 2">
    <name type="scientific">Acinetobacter johnsonii</name>
    <dbReference type="NCBI Taxonomy" id="40214"/>
    <lineage>
        <taxon>Bacteria</taxon>
        <taxon>Pseudomonadati</taxon>
        <taxon>Pseudomonadota</taxon>
        <taxon>Gammaproteobacteria</taxon>
        <taxon>Moraxellales</taxon>
        <taxon>Moraxellaceae</taxon>
        <taxon>Acinetobacter</taxon>
    </lineage>
</organism>
<comment type="caution">
    <text evidence="1">The sequence shown here is derived from an EMBL/GenBank/DDBJ whole genome shotgun (WGS) entry which is preliminary data.</text>
</comment>
<gene>
    <name evidence="1" type="ORF">N5C97_01305</name>
</gene>
<accession>A0AA42M8E8</accession>
<dbReference type="InterPro" id="IPR021948">
    <property type="entry name" value="DUF3565"/>
</dbReference>
<dbReference type="RefSeq" id="WP_004978292.1">
    <property type="nucleotide sequence ID" value="NZ_CP090180.1"/>
</dbReference>
<dbReference type="Pfam" id="PF12088">
    <property type="entry name" value="DUF3565"/>
    <property type="match status" value="1"/>
</dbReference>
<protein>
    <submittedName>
        <fullName evidence="1">DUF3565 domain-containing protein</fullName>
    </submittedName>
</protein>
<reference evidence="1" key="1">
    <citation type="submission" date="2022-09" db="EMBL/GenBank/DDBJ databases">
        <title>Intensive care unit water sources are persistently colonized with multi-drug resistant bacteria and are the site of extensive horizontal gene transfer of antibiotic resistance genes.</title>
        <authorList>
            <person name="Diorio-Toth L."/>
        </authorList>
    </citation>
    <scope>NUCLEOTIDE SEQUENCE</scope>
    <source>
        <strain evidence="1">GD03885</strain>
    </source>
</reference>